<evidence type="ECO:0000259" key="6">
    <source>
        <dbReference type="PROSITE" id="PS51160"/>
    </source>
</evidence>
<evidence type="ECO:0000256" key="2">
    <source>
        <dbReference type="ARBA" id="ARBA00012150"/>
    </source>
</evidence>
<accession>A0A926NX04</accession>
<dbReference type="InterPro" id="IPR036046">
    <property type="entry name" value="Acylphosphatase-like_dom_sf"/>
</dbReference>
<sequence length="95" mass="10167">MTSSNKCVRAIISGRVQGVGYRAWCARAASARGLSGWVRNRRSGAVEALFCGDAATVDAMLAAVWDGPQFSRVLEVEVIGETETHCGAFEVRDTC</sequence>
<dbReference type="EC" id="3.6.1.7" evidence="2 4"/>
<evidence type="ECO:0000313" key="8">
    <source>
        <dbReference type="Proteomes" id="UP000598467"/>
    </source>
</evidence>
<feature type="active site" evidence="4">
    <location>
        <position position="22"/>
    </location>
</feature>
<dbReference type="RefSeq" id="WP_190290542.1">
    <property type="nucleotide sequence ID" value="NZ_JABFCZ010000006.1"/>
</dbReference>
<dbReference type="Pfam" id="PF00708">
    <property type="entry name" value="Acylphosphatase"/>
    <property type="match status" value="1"/>
</dbReference>
<dbReference type="InterPro" id="IPR017968">
    <property type="entry name" value="Acylphosphatase_CS"/>
</dbReference>
<dbReference type="AlphaFoldDB" id="A0A926NX04"/>
<name>A0A926NX04_9HYPH</name>
<keyword evidence="4" id="KW-0378">Hydrolase</keyword>
<evidence type="ECO:0000256" key="5">
    <source>
        <dbReference type="RuleBase" id="RU004168"/>
    </source>
</evidence>
<dbReference type="Gene3D" id="3.30.70.100">
    <property type="match status" value="1"/>
</dbReference>
<evidence type="ECO:0000256" key="1">
    <source>
        <dbReference type="ARBA" id="ARBA00005614"/>
    </source>
</evidence>
<comment type="catalytic activity">
    <reaction evidence="3 4">
        <text>an acyl phosphate + H2O = a carboxylate + phosphate + H(+)</text>
        <dbReference type="Rhea" id="RHEA:14965"/>
        <dbReference type="ChEBI" id="CHEBI:15377"/>
        <dbReference type="ChEBI" id="CHEBI:15378"/>
        <dbReference type="ChEBI" id="CHEBI:29067"/>
        <dbReference type="ChEBI" id="CHEBI:43474"/>
        <dbReference type="ChEBI" id="CHEBI:59918"/>
        <dbReference type="EC" id="3.6.1.7"/>
    </reaction>
</comment>
<proteinExistence type="inferred from homology"/>
<dbReference type="PROSITE" id="PS51160">
    <property type="entry name" value="ACYLPHOSPHATASE_3"/>
    <property type="match status" value="1"/>
</dbReference>
<gene>
    <name evidence="7" type="ORF">HK439_06295</name>
</gene>
<feature type="active site" evidence="4">
    <location>
        <position position="40"/>
    </location>
</feature>
<comment type="similarity">
    <text evidence="1 5">Belongs to the acylphosphatase family.</text>
</comment>
<reference evidence="7" key="1">
    <citation type="submission" date="2020-05" db="EMBL/GenBank/DDBJ databases">
        <title>Identification of trans-AT polyketide cluster in two marine bacteria, producers of a novel glutaramide-containing polyketide sesbanimide D and analogs.</title>
        <authorList>
            <person name="Kacar D."/>
            <person name="Rodriguez P."/>
            <person name="Canedo L."/>
            <person name="Gonzalez E."/>
            <person name="Galan B."/>
            <person name="De La Calle F."/>
            <person name="Garcia J.L."/>
        </authorList>
    </citation>
    <scope>NUCLEOTIDE SEQUENCE</scope>
    <source>
        <strain evidence="7">PHM038</strain>
    </source>
</reference>
<dbReference type="PROSITE" id="PS00151">
    <property type="entry name" value="ACYLPHOSPHATASE_2"/>
    <property type="match status" value="1"/>
</dbReference>
<protein>
    <recommendedName>
        <fullName evidence="2 4">acylphosphatase</fullName>
        <ecNumber evidence="2 4">3.6.1.7</ecNumber>
    </recommendedName>
</protein>
<dbReference type="GO" id="GO:0003998">
    <property type="term" value="F:acylphosphatase activity"/>
    <property type="evidence" value="ECO:0007669"/>
    <property type="project" value="UniProtKB-EC"/>
</dbReference>
<comment type="caution">
    <text evidence="7">The sequence shown here is derived from an EMBL/GenBank/DDBJ whole genome shotgun (WGS) entry which is preliminary data.</text>
</comment>
<dbReference type="InterPro" id="IPR020456">
    <property type="entry name" value="Acylphosphatase"/>
</dbReference>
<dbReference type="PANTHER" id="PTHR47268">
    <property type="entry name" value="ACYLPHOSPHATASE"/>
    <property type="match status" value="1"/>
</dbReference>
<dbReference type="Proteomes" id="UP000598467">
    <property type="component" value="Unassembled WGS sequence"/>
</dbReference>
<dbReference type="InterPro" id="IPR001792">
    <property type="entry name" value="Acylphosphatase-like_dom"/>
</dbReference>
<evidence type="ECO:0000256" key="3">
    <source>
        <dbReference type="ARBA" id="ARBA00047645"/>
    </source>
</evidence>
<feature type="domain" description="Acylphosphatase-like" evidence="6">
    <location>
        <begin position="7"/>
        <end position="93"/>
    </location>
</feature>
<dbReference type="EMBL" id="JABFCZ010000006">
    <property type="protein sequence ID" value="MBD1545866.1"/>
    <property type="molecule type" value="Genomic_DNA"/>
</dbReference>
<dbReference type="SUPFAM" id="SSF54975">
    <property type="entry name" value="Acylphosphatase/BLUF domain-like"/>
    <property type="match status" value="1"/>
</dbReference>
<evidence type="ECO:0000313" key="7">
    <source>
        <dbReference type="EMBL" id="MBD1545866.1"/>
    </source>
</evidence>
<evidence type="ECO:0000256" key="4">
    <source>
        <dbReference type="PROSITE-ProRule" id="PRU00520"/>
    </source>
</evidence>
<organism evidence="7 8">
    <name type="scientific">Roseibium aggregatum</name>
    <dbReference type="NCBI Taxonomy" id="187304"/>
    <lineage>
        <taxon>Bacteria</taxon>
        <taxon>Pseudomonadati</taxon>
        <taxon>Pseudomonadota</taxon>
        <taxon>Alphaproteobacteria</taxon>
        <taxon>Hyphomicrobiales</taxon>
        <taxon>Stappiaceae</taxon>
        <taxon>Roseibium</taxon>
    </lineage>
</organism>
<dbReference type="PANTHER" id="PTHR47268:SF4">
    <property type="entry name" value="ACYLPHOSPHATASE"/>
    <property type="match status" value="1"/>
</dbReference>